<dbReference type="Proteomes" id="UP000502996">
    <property type="component" value="Chromosome"/>
</dbReference>
<evidence type="ECO:0000256" key="1">
    <source>
        <dbReference type="SAM" id="MobiDB-lite"/>
    </source>
</evidence>
<dbReference type="InterPro" id="IPR000157">
    <property type="entry name" value="TIR_dom"/>
</dbReference>
<dbReference type="SUPFAM" id="SSF52200">
    <property type="entry name" value="Toll/Interleukin receptor TIR domain"/>
    <property type="match status" value="1"/>
</dbReference>
<organism evidence="4 5">
    <name type="scientific">Nocardioides anomalus</name>
    <dbReference type="NCBI Taxonomy" id="2712223"/>
    <lineage>
        <taxon>Bacteria</taxon>
        <taxon>Bacillati</taxon>
        <taxon>Actinomycetota</taxon>
        <taxon>Actinomycetes</taxon>
        <taxon>Propionibacteriales</taxon>
        <taxon>Nocardioidaceae</taxon>
        <taxon>Nocardioides</taxon>
    </lineage>
</organism>
<proteinExistence type="predicted"/>
<keyword evidence="4" id="KW-0675">Receptor</keyword>
<feature type="domain" description="TIR" evidence="3">
    <location>
        <begin position="4"/>
        <end position="84"/>
    </location>
</feature>
<evidence type="ECO:0000313" key="4">
    <source>
        <dbReference type="EMBL" id="QIG45612.1"/>
    </source>
</evidence>
<feature type="region of interest" description="Disordered" evidence="1">
    <location>
        <begin position="114"/>
        <end position="145"/>
    </location>
</feature>
<dbReference type="EMBL" id="CP049257">
    <property type="protein sequence ID" value="QIG45612.1"/>
    <property type="molecule type" value="Genomic_DNA"/>
</dbReference>
<dbReference type="Pfam" id="PF13676">
    <property type="entry name" value="TIR_2"/>
    <property type="match status" value="1"/>
</dbReference>
<dbReference type="InterPro" id="IPR035897">
    <property type="entry name" value="Toll_tir_struct_dom_sf"/>
</dbReference>
<keyword evidence="5" id="KW-1185">Reference proteome</keyword>
<keyword evidence="2" id="KW-1133">Transmembrane helix</keyword>
<dbReference type="RefSeq" id="WP_165238353.1">
    <property type="nucleotide sequence ID" value="NZ_CP049257.1"/>
</dbReference>
<accession>A0A6G6WK76</accession>
<evidence type="ECO:0000259" key="3">
    <source>
        <dbReference type="Pfam" id="PF13676"/>
    </source>
</evidence>
<dbReference type="Gene3D" id="3.40.50.10140">
    <property type="entry name" value="Toll/interleukin-1 receptor homology (TIR) domain"/>
    <property type="match status" value="1"/>
</dbReference>
<dbReference type="GO" id="GO:0007165">
    <property type="term" value="P:signal transduction"/>
    <property type="evidence" value="ECO:0007669"/>
    <property type="project" value="InterPro"/>
</dbReference>
<gene>
    <name evidence="4" type="ORF">G5V58_25285</name>
</gene>
<feature type="compositionally biased region" description="Pro residues" evidence="1">
    <location>
        <begin position="118"/>
        <end position="131"/>
    </location>
</feature>
<evidence type="ECO:0000313" key="5">
    <source>
        <dbReference type="Proteomes" id="UP000502996"/>
    </source>
</evidence>
<dbReference type="KEGG" id="nano:G5V58_25285"/>
<evidence type="ECO:0000256" key="2">
    <source>
        <dbReference type="SAM" id="Phobius"/>
    </source>
</evidence>
<reference evidence="4 5" key="1">
    <citation type="submission" date="2020-02" db="EMBL/GenBank/DDBJ databases">
        <title>Full genome sequence of Nocardioides sp. R-3366.</title>
        <authorList>
            <person name="Im W.-T."/>
        </authorList>
    </citation>
    <scope>NUCLEOTIDE SEQUENCE [LARGE SCALE GENOMIC DNA]</scope>
    <source>
        <strain evidence="4 5">R-3366</strain>
    </source>
</reference>
<dbReference type="AlphaFoldDB" id="A0A6G6WK76"/>
<feature type="transmembrane region" description="Helical" evidence="2">
    <location>
        <begin position="154"/>
        <end position="174"/>
    </location>
</feature>
<protein>
    <submittedName>
        <fullName evidence="4">Toll/interleukin-1 receptor domain-containing protein</fullName>
    </submittedName>
</protein>
<name>A0A6G6WK76_9ACTN</name>
<keyword evidence="2" id="KW-0812">Transmembrane</keyword>
<keyword evidence="2" id="KW-0472">Membrane</keyword>
<sequence length="375" mass="37960">MSRVFVSAAYRDRDAGRRVGELLRAAGHEPVDDTDDVRGSAWWNEVIRRIDSCEAFVAVVSPAYAEAHTCRLAAKRAVAAELPVVRLELDGARRFDPDDRRSGSVLARAVDQALGSEPPAPAPAPPAPPPATSRVDPPTVEPSGPGRSWTRIDLLVGAVLLAAAAGLVLVAVLAKGADQAASPPPAAPSPSATASAAPAAAATTPAADVLAAIAAAASARLPAASCTAGAETVTCRDPAPSMGTVVLTPYPTTQALYDAYADQVAALAGGSAPENVGDCSGTSTEGELSWDLDLGHGDAVTVAEQEAGGLDPVDEAAGRLFCTGNQDVLRLVWTQDPGLLVTATGQPATLTIGWWHDVHLALACPALGGDGAGCA</sequence>